<dbReference type="Proteomes" id="UP001149954">
    <property type="component" value="Unassembled WGS sequence"/>
</dbReference>
<dbReference type="PANTHER" id="PTHR45649:SF22">
    <property type="entry name" value="TRANSPORTER, PUTATIVE (EUROFUNG)-RELATED"/>
    <property type="match status" value="1"/>
</dbReference>
<keyword evidence="3 6" id="KW-0812">Transmembrane</keyword>
<feature type="transmembrane region" description="Helical" evidence="6">
    <location>
        <begin position="277"/>
        <end position="295"/>
    </location>
</feature>
<dbReference type="Gene3D" id="1.20.1740.10">
    <property type="entry name" value="Amino acid/polyamine transporter I"/>
    <property type="match status" value="1"/>
</dbReference>
<dbReference type="GO" id="GO:0022857">
    <property type="term" value="F:transmembrane transporter activity"/>
    <property type="evidence" value="ECO:0007669"/>
    <property type="project" value="InterPro"/>
</dbReference>
<evidence type="ECO:0000256" key="2">
    <source>
        <dbReference type="ARBA" id="ARBA00022448"/>
    </source>
</evidence>
<organism evidence="7 8">
    <name type="scientific">Penicillium fimorum</name>
    <dbReference type="NCBI Taxonomy" id="1882269"/>
    <lineage>
        <taxon>Eukaryota</taxon>
        <taxon>Fungi</taxon>
        <taxon>Dikarya</taxon>
        <taxon>Ascomycota</taxon>
        <taxon>Pezizomycotina</taxon>
        <taxon>Eurotiomycetes</taxon>
        <taxon>Eurotiomycetidae</taxon>
        <taxon>Eurotiales</taxon>
        <taxon>Aspergillaceae</taxon>
        <taxon>Penicillium</taxon>
    </lineage>
</organism>
<evidence type="ECO:0000256" key="5">
    <source>
        <dbReference type="ARBA" id="ARBA00023136"/>
    </source>
</evidence>
<dbReference type="EMBL" id="JAPWDS010000001">
    <property type="protein sequence ID" value="KAJ5520226.1"/>
    <property type="molecule type" value="Genomic_DNA"/>
</dbReference>
<feature type="transmembrane region" description="Helical" evidence="6">
    <location>
        <begin position="153"/>
        <end position="171"/>
    </location>
</feature>
<name>A0A9X0CB52_9EURO</name>
<evidence type="ECO:0000256" key="3">
    <source>
        <dbReference type="ARBA" id="ARBA00022692"/>
    </source>
</evidence>
<evidence type="ECO:0008006" key="9">
    <source>
        <dbReference type="Google" id="ProtNLM"/>
    </source>
</evidence>
<comment type="subcellular location">
    <subcellularLocation>
        <location evidence="1">Membrane</location>
        <topology evidence="1">Multi-pass membrane protein</topology>
    </subcellularLocation>
</comment>
<dbReference type="AlphaFoldDB" id="A0A9X0CB52"/>
<proteinExistence type="predicted"/>
<evidence type="ECO:0000256" key="6">
    <source>
        <dbReference type="SAM" id="Phobius"/>
    </source>
</evidence>
<reference evidence="7" key="2">
    <citation type="journal article" date="2023" name="IMA Fungus">
        <title>Comparative genomic study of the Penicillium genus elucidates a diverse pangenome and 15 lateral gene transfer events.</title>
        <authorList>
            <person name="Petersen C."/>
            <person name="Sorensen T."/>
            <person name="Nielsen M.R."/>
            <person name="Sondergaard T.E."/>
            <person name="Sorensen J.L."/>
            <person name="Fitzpatrick D.A."/>
            <person name="Frisvad J.C."/>
            <person name="Nielsen K.L."/>
        </authorList>
    </citation>
    <scope>NUCLEOTIDE SEQUENCE</scope>
    <source>
        <strain evidence="7">IBT 29495</strain>
    </source>
</reference>
<evidence type="ECO:0000256" key="1">
    <source>
        <dbReference type="ARBA" id="ARBA00004141"/>
    </source>
</evidence>
<feature type="transmembrane region" description="Helical" evidence="6">
    <location>
        <begin position="107"/>
        <end position="133"/>
    </location>
</feature>
<dbReference type="PANTHER" id="PTHR45649">
    <property type="entry name" value="AMINO-ACID PERMEASE BAT1"/>
    <property type="match status" value="1"/>
</dbReference>
<dbReference type="Pfam" id="PF13520">
    <property type="entry name" value="AA_permease_2"/>
    <property type="match status" value="1"/>
</dbReference>
<reference evidence="7" key="1">
    <citation type="submission" date="2022-12" db="EMBL/GenBank/DDBJ databases">
        <authorList>
            <person name="Petersen C."/>
        </authorList>
    </citation>
    <scope>NUCLEOTIDE SEQUENCE</scope>
    <source>
        <strain evidence="7">IBT 29495</strain>
    </source>
</reference>
<dbReference type="PIRSF" id="PIRSF006060">
    <property type="entry name" value="AA_transporter"/>
    <property type="match status" value="1"/>
</dbReference>
<dbReference type="InterPro" id="IPR002293">
    <property type="entry name" value="AA/rel_permease1"/>
</dbReference>
<keyword evidence="2" id="KW-0813">Transport</keyword>
<keyword evidence="5 6" id="KW-0472">Membrane</keyword>
<sequence length="354" mass="38783">MLMTFSNVIACRKDWILRWFNNLVGAWFGGEFIVFSLAILIAVGVNKELAFQPPSFIFGRWINDTEWSDGVAWFIGLVQSAYGLTAFDAVIHLIEELPSPRKNGPRVLWLSIISGAASGGIFMIVCLFCIQNLESVLDPASGLPFVELVRQTVGPQGTIALFSIFVFNMLGQGVSITTTASRLTWGFARDGGLPFSTYLTHVDTYWNVPARALWVQGVIISLVGVLYFFTEAVVDAVVSVSTIALTISYALPIFAVVVFGMSDIPLGTFSLGRLRPVINWVGLIYCCVTTVFLLFPGSPSPSVVTMNWAIAVFGAMLLVAIVFWFTKGKRTYLRTDAALGEVFRAAQLEDLDSV</sequence>
<feature type="transmembrane region" description="Helical" evidence="6">
    <location>
        <begin position="20"/>
        <end position="45"/>
    </location>
</feature>
<evidence type="ECO:0000256" key="4">
    <source>
        <dbReference type="ARBA" id="ARBA00022989"/>
    </source>
</evidence>
<evidence type="ECO:0000313" key="8">
    <source>
        <dbReference type="Proteomes" id="UP001149954"/>
    </source>
</evidence>
<accession>A0A9X0CB52</accession>
<feature type="transmembrane region" description="Helical" evidence="6">
    <location>
        <begin position="212"/>
        <end position="230"/>
    </location>
</feature>
<dbReference type="OrthoDB" id="3257095at2759"/>
<gene>
    <name evidence="7" type="ORF">N7463_000679</name>
</gene>
<evidence type="ECO:0000313" key="7">
    <source>
        <dbReference type="EMBL" id="KAJ5520226.1"/>
    </source>
</evidence>
<feature type="transmembrane region" description="Helical" evidence="6">
    <location>
        <begin position="236"/>
        <end position="257"/>
    </location>
</feature>
<feature type="transmembrane region" description="Helical" evidence="6">
    <location>
        <begin position="307"/>
        <end position="325"/>
    </location>
</feature>
<comment type="caution">
    <text evidence="7">The sequence shown here is derived from an EMBL/GenBank/DDBJ whole genome shotgun (WGS) entry which is preliminary data.</text>
</comment>
<feature type="transmembrane region" description="Helical" evidence="6">
    <location>
        <begin position="71"/>
        <end position="95"/>
    </location>
</feature>
<keyword evidence="8" id="KW-1185">Reference proteome</keyword>
<keyword evidence="4 6" id="KW-1133">Transmembrane helix</keyword>
<dbReference type="GO" id="GO:0016020">
    <property type="term" value="C:membrane"/>
    <property type="evidence" value="ECO:0007669"/>
    <property type="project" value="UniProtKB-SubCell"/>
</dbReference>
<protein>
    <recommendedName>
        <fullName evidence="9">Amino acid/polyamine transporter I</fullName>
    </recommendedName>
</protein>